<dbReference type="PANTHER" id="PTHR43376">
    <property type="entry name" value="OLIGOPEPTIDE TRANSPORT SYSTEM PERMEASE PROTEIN"/>
    <property type="match status" value="1"/>
</dbReference>
<evidence type="ECO:0000256" key="1">
    <source>
        <dbReference type="ARBA" id="ARBA00004651"/>
    </source>
</evidence>
<dbReference type="GO" id="GO:0005886">
    <property type="term" value="C:plasma membrane"/>
    <property type="evidence" value="ECO:0007669"/>
    <property type="project" value="UniProtKB-SubCell"/>
</dbReference>
<proteinExistence type="inferred from homology"/>
<dbReference type="SUPFAM" id="SSF161098">
    <property type="entry name" value="MetI-like"/>
    <property type="match status" value="1"/>
</dbReference>
<dbReference type="EMBL" id="QPJL01000004">
    <property type="protein sequence ID" value="RCW86794.1"/>
    <property type="molecule type" value="Genomic_DNA"/>
</dbReference>
<evidence type="ECO:0000313" key="8">
    <source>
        <dbReference type="Proteomes" id="UP000253345"/>
    </source>
</evidence>
<organism evidence="7 8">
    <name type="scientific">Paracoccus lutimaris</name>
    <dbReference type="NCBI Taxonomy" id="1490030"/>
    <lineage>
        <taxon>Bacteria</taxon>
        <taxon>Pseudomonadati</taxon>
        <taxon>Pseudomonadota</taxon>
        <taxon>Alphaproteobacteria</taxon>
        <taxon>Rhodobacterales</taxon>
        <taxon>Paracoccaceae</taxon>
        <taxon>Paracoccus</taxon>
    </lineage>
</organism>
<keyword evidence="2 5" id="KW-0812">Transmembrane</keyword>
<dbReference type="Pfam" id="PF00528">
    <property type="entry name" value="BPD_transp_1"/>
    <property type="match status" value="1"/>
</dbReference>
<accession>A0A368Z8L1</accession>
<evidence type="ECO:0000256" key="3">
    <source>
        <dbReference type="ARBA" id="ARBA00022989"/>
    </source>
</evidence>
<dbReference type="Gene3D" id="1.10.3720.10">
    <property type="entry name" value="MetI-like"/>
    <property type="match status" value="1"/>
</dbReference>
<gene>
    <name evidence="7" type="ORF">DFP89_104181</name>
</gene>
<evidence type="ECO:0000256" key="4">
    <source>
        <dbReference type="ARBA" id="ARBA00023136"/>
    </source>
</evidence>
<keyword evidence="3 5" id="KW-1133">Transmembrane helix</keyword>
<dbReference type="InterPro" id="IPR000515">
    <property type="entry name" value="MetI-like"/>
</dbReference>
<dbReference type="PROSITE" id="PS50928">
    <property type="entry name" value="ABC_TM1"/>
    <property type="match status" value="1"/>
</dbReference>
<feature type="transmembrane region" description="Helical" evidence="5">
    <location>
        <begin position="300"/>
        <end position="326"/>
    </location>
</feature>
<protein>
    <submittedName>
        <fullName evidence="7">Peptide/nickel transport system permease protein</fullName>
    </submittedName>
</protein>
<keyword evidence="4 5" id="KW-0472">Membrane</keyword>
<dbReference type="InterPro" id="IPR035906">
    <property type="entry name" value="MetI-like_sf"/>
</dbReference>
<evidence type="ECO:0000256" key="2">
    <source>
        <dbReference type="ARBA" id="ARBA00022692"/>
    </source>
</evidence>
<dbReference type="RefSeq" id="WP_114348506.1">
    <property type="nucleotide sequence ID" value="NZ_QPJL01000004.1"/>
</dbReference>
<evidence type="ECO:0000256" key="5">
    <source>
        <dbReference type="RuleBase" id="RU363032"/>
    </source>
</evidence>
<dbReference type="AlphaFoldDB" id="A0A368Z8L1"/>
<dbReference type="CDD" id="cd06261">
    <property type="entry name" value="TM_PBP2"/>
    <property type="match status" value="1"/>
</dbReference>
<feature type="transmembrane region" description="Helical" evidence="5">
    <location>
        <begin position="106"/>
        <end position="134"/>
    </location>
</feature>
<dbReference type="OrthoDB" id="9807402at2"/>
<dbReference type="Proteomes" id="UP000253345">
    <property type="component" value="Unassembled WGS sequence"/>
</dbReference>
<keyword evidence="5" id="KW-0813">Transport</keyword>
<name>A0A368Z8L1_9RHOB</name>
<comment type="subcellular location">
    <subcellularLocation>
        <location evidence="1 5">Cell membrane</location>
        <topology evidence="1 5">Multi-pass membrane protein</topology>
    </subcellularLocation>
</comment>
<evidence type="ECO:0000259" key="6">
    <source>
        <dbReference type="PROSITE" id="PS50928"/>
    </source>
</evidence>
<comment type="similarity">
    <text evidence="5">Belongs to the binding-protein-dependent transport system permease family.</text>
</comment>
<feature type="transmembrane region" description="Helical" evidence="5">
    <location>
        <begin position="196"/>
        <end position="217"/>
    </location>
</feature>
<feature type="domain" description="ABC transmembrane type-1" evidence="6">
    <location>
        <begin position="107"/>
        <end position="323"/>
    </location>
</feature>
<dbReference type="GO" id="GO:0055085">
    <property type="term" value="P:transmembrane transport"/>
    <property type="evidence" value="ECO:0007669"/>
    <property type="project" value="InterPro"/>
</dbReference>
<keyword evidence="8" id="KW-1185">Reference proteome</keyword>
<feature type="transmembrane region" description="Helical" evidence="5">
    <location>
        <begin position="7"/>
        <end position="28"/>
    </location>
</feature>
<feature type="transmembrane region" description="Helical" evidence="5">
    <location>
        <begin position="254"/>
        <end position="280"/>
    </location>
</feature>
<reference evidence="7 8" key="1">
    <citation type="submission" date="2018-07" db="EMBL/GenBank/DDBJ databases">
        <title>Genomic Encyclopedia of Type Strains, Phase III (KMG-III): the genomes of soil and plant-associated and newly described type strains.</title>
        <authorList>
            <person name="Whitman W."/>
        </authorList>
    </citation>
    <scope>NUCLEOTIDE SEQUENCE [LARGE SCALE GENOMIC DNA]</scope>
    <source>
        <strain evidence="7 8">CECT 8525</strain>
    </source>
</reference>
<comment type="caution">
    <text evidence="7">The sequence shown here is derived from an EMBL/GenBank/DDBJ whole genome shotgun (WGS) entry which is preliminary data.</text>
</comment>
<dbReference type="PANTHER" id="PTHR43376:SF1">
    <property type="entry name" value="OLIGOPEPTIDE TRANSPORT SYSTEM PERMEASE PROTEIN"/>
    <property type="match status" value="1"/>
</dbReference>
<feature type="transmembrane region" description="Helical" evidence="5">
    <location>
        <begin position="146"/>
        <end position="176"/>
    </location>
</feature>
<evidence type="ECO:0000313" key="7">
    <source>
        <dbReference type="EMBL" id="RCW86794.1"/>
    </source>
</evidence>
<sequence length="332" mass="36753">MNYLIGLLRHVFMLLAVIWAAATLNFFLPQLAPKNPITEKLTVLGETSGISSAQIVELTAALNERFGLDRPIWERYLDYLGDIARFDFGQSISNYPARVSDLIAQAIPWTIGLMVSTTIISFVIGTLIGAWAAWRRDSVLLQAVSSMLMVFSAIPFYLIGLVLIYVFAVRLGWFPISGGYSIFSIPAPTWEFAREVLHHSVLPALSITIASIGIWAVGMRGMMVTVQGEDYMTFARARGLTNRRMFLNYGVRNAILPQVTALALFFGQIVTGAVLVEAVFGYPGMGLLLLSSITLFDYPTIYGIVFILIVTIAVSMLAVELIYPLLDPRVRR</sequence>